<evidence type="ECO:0000313" key="3">
    <source>
        <dbReference type="Proteomes" id="UP000784294"/>
    </source>
</evidence>
<dbReference type="Proteomes" id="UP000784294">
    <property type="component" value="Unassembled WGS sequence"/>
</dbReference>
<protein>
    <submittedName>
        <fullName evidence="2">Uncharacterized protein</fullName>
    </submittedName>
</protein>
<name>A0A448XAZ3_9PLAT</name>
<gene>
    <name evidence="2" type="ORF">PXEA_LOCUS25988</name>
</gene>
<reference evidence="2" key="1">
    <citation type="submission" date="2018-11" db="EMBL/GenBank/DDBJ databases">
        <authorList>
            <consortium name="Pathogen Informatics"/>
        </authorList>
    </citation>
    <scope>NUCLEOTIDE SEQUENCE</scope>
</reference>
<sequence length="192" mass="20851">MFELDSDNCNSSNKELVRSELPGTQPSLLEGGFHWTGGEQHTPETPTPIDATTSLVGKYDNNSKNGSYNGSNNLRLILESLGANDPGLRVAWSVSSPIQPQTNSLWQRAEDDRISGQVNGSQSWGIGTASEGTAKSISVAQKPGGSNEELDGHESRISCLARLDSCLQQPRCGKALQQFRMMCTFRSCEQFL</sequence>
<accession>A0A448XAZ3</accession>
<evidence type="ECO:0000313" key="2">
    <source>
        <dbReference type="EMBL" id="VEL32548.1"/>
    </source>
</evidence>
<feature type="region of interest" description="Disordered" evidence="1">
    <location>
        <begin position="1"/>
        <end position="65"/>
    </location>
</feature>
<proteinExistence type="predicted"/>
<dbReference type="AlphaFoldDB" id="A0A448XAZ3"/>
<keyword evidence="3" id="KW-1185">Reference proteome</keyword>
<dbReference type="EMBL" id="CAAALY010244328">
    <property type="protein sequence ID" value="VEL32548.1"/>
    <property type="molecule type" value="Genomic_DNA"/>
</dbReference>
<evidence type="ECO:0000256" key="1">
    <source>
        <dbReference type="SAM" id="MobiDB-lite"/>
    </source>
</evidence>
<organism evidence="2 3">
    <name type="scientific">Protopolystoma xenopodis</name>
    <dbReference type="NCBI Taxonomy" id="117903"/>
    <lineage>
        <taxon>Eukaryota</taxon>
        <taxon>Metazoa</taxon>
        <taxon>Spiralia</taxon>
        <taxon>Lophotrochozoa</taxon>
        <taxon>Platyhelminthes</taxon>
        <taxon>Monogenea</taxon>
        <taxon>Polyopisthocotylea</taxon>
        <taxon>Polystomatidea</taxon>
        <taxon>Polystomatidae</taxon>
        <taxon>Protopolystoma</taxon>
    </lineage>
</organism>
<comment type="caution">
    <text evidence="2">The sequence shown here is derived from an EMBL/GenBank/DDBJ whole genome shotgun (WGS) entry which is preliminary data.</text>
</comment>